<dbReference type="Gene3D" id="2.60.40.1120">
    <property type="entry name" value="Carboxypeptidase-like, regulatory domain"/>
    <property type="match status" value="1"/>
</dbReference>
<comment type="subcellular location">
    <subcellularLocation>
        <location evidence="1">Cell outer membrane</location>
        <topology evidence="1">Multi-pass membrane protein</topology>
    </subcellularLocation>
</comment>
<keyword evidence="4" id="KW-0675">Receptor</keyword>
<feature type="chain" id="PRO_5022670214" evidence="2">
    <location>
        <begin position="17"/>
        <end position="815"/>
    </location>
</feature>
<keyword evidence="1" id="KW-1134">Transmembrane beta strand</keyword>
<dbReference type="InterPro" id="IPR037066">
    <property type="entry name" value="Plug_dom_sf"/>
</dbReference>
<dbReference type="Gene3D" id="2.170.130.10">
    <property type="entry name" value="TonB-dependent receptor, plug domain"/>
    <property type="match status" value="1"/>
</dbReference>
<comment type="similarity">
    <text evidence="1">Belongs to the TonB-dependent receptor family.</text>
</comment>
<dbReference type="AlphaFoldDB" id="A0A5B7U0R6"/>
<dbReference type="KEGG" id="fbe:FF125_15790"/>
<sequence length="815" mass="92225">MSFLVVFFFFTSIAFAQTATIKGTVKNEEGKPIEDVSVIYNQKGTTTDSNGTYTLSLPANTEVTVIFSHIAYTTLNKKVKIPKNRNLFFSPKLKIKIEEIETVVVKDKKDDAQGIDKVPIETIKKLPSANAGIEGTLKNIGLGVSGNNELSTQYNVRGGNYDENLVYVNGIEVYRPFLVRSGQQEGLSFVNPNLTQNVKFSAGGFQAKYGDKLSSVLDITYKKPKSFGIGLEASLLGGSLTAEGISKDQKLTAILGARYRNNSLFVNKKDIETNFKPNFTDVQTYITYQFNNKFSLDFLGNFSLNNYKYTPVSRETKFGTISDPKALIVNYRGKETDQYLTLFGALKGTYLVNDNLKLELTSSAYNTQEEEHYDILAFYGIGNVNADFGSDSFGDVEFSQAIGSQLDHARNDLDALITNIQVKATLKKDKHLFEFGAKYQLEDIKDRIVEWEVIDSAGFSLRPPNLLPNNDEPYNSYTGPIVPFTSVRATNNVQINRISGFGQWSKSTYINDTQLWFNLGVRAQNWKVKAEGIEEKGHTVISPRAQFAIKPDWKKDMLFRVSGGYYYQPPFYRELRDSSGMVHPEVKAQRSIHFVLGNDYSFKLWNRPFKLVTEAYYKSLTDVNPFTVDNVQIRYRAENNAKAYAVGFDARINGEFVEGTESYFSFGYLKTEENIDNQGYIARPTDQRLKFAVLFQDYVPNYPNLKMYLNMVYNTGVPGGSPSYADPYVFQSRLKDYFRSDIGMSYVFKDAENTTNIKWLENFKEFSLGIELFNMFDVQNSITNTWVRDISSSRSIGIPNYLSGRVLNVKLKIGL</sequence>
<dbReference type="GO" id="GO:0009279">
    <property type="term" value="C:cell outer membrane"/>
    <property type="evidence" value="ECO:0007669"/>
    <property type="project" value="UniProtKB-SubCell"/>
</dbReference>
<keyword evidence="2" id="KW-0732">Signal</keyword>
<keyword evidence="1" id="KW-0812">Transmembrane</keyword>
<dbReference type="SUPFAM" id="SSF56935">
    <property type="entry name" value="Porins"/>
    <property type="match status" value="1"/>
</dbReference>
<keyword evidence="1" id="KW-0813">Transport</keyword>
<dbReference type="EMBL" id="CP040749">
    <property type="protein sequence ID" value="QCX41086.1"/>
    <property type="molecule type" value="Genomic_DNA"/>
</dbReference>
<dbReference type="Pfam" id="PF13715">
    <property type="entry name" value="CarbopepD_reg_2"/>
    <property type="match status" value="1"/>
</dbReference>
<dbReference type="Proteomes" id="UP000306229">
    <property type="component" value="Chromosome"/>
</dbReference>
<accession>A0A5B7U0R6</accession>
<reference evidence="4 5" key="1">
    <citation type="submission" date="2019-05" db="EMBL/GenBank/DDBJ databases">
        <title>Algicella ahnfeltiae gen. nov., sp. nov., a novel marine bacterium of the family Flavobacteriaceae isolated from a red alga.</title>
        <authorList>
            <person name="Nedashkovskaya O.I."/>
            <person name="Kukhlevskiy A.D."/>
            <person name="Kim S.-G."/>
            <person name="Zhukova N.V."/>
            <person name="Mikhailov V.V."/>
        </authorList>
    </citation>
    <scope>NUCLEOTIDE SEQUENCE [LARGE SCALE GENOMIC DNA]</scope>
    <source>
        <strain evidence="4 5">10Alg115</strain>
    </source>
</reference>
<dbReference type="PROSITE" id="PS52016">
    <property type="entry name" value="TONB_DEPENDENT_REC_3"/>
    <property type="match status" value="1"/>
</dbReference>
<gene>
    <name evidence="4" type="ORF">FF125_15790</name>
</gene>
<dbReference type="SUPFAM" id="SSF49464">
    <property type="entry name" value="Carboxypeptidase regulatory domain-like"/>
    <property type="match status" value="1"/>
</dbReference>
<dbReference type="OrthoDB" id="1108759at2"/>
<evidence type="ECO:0000259" key="3">
    <source>
        <dbReference type="Pfam" id="PF07715"/>
    </source>
</evidence>
<evidence type="ECO:0000313" key="5">
    <source>
        <dbReference type="Proteomes" id="UP000306229"/>
    </source>
</evidence>
<feature type="signal peptide" evidence="2">
    <location>
        <begin position="1"/>
        <end position="16"/>
    </location>
</feature>
<evidence type="ECO:0000313" key="4">
    <source>
        <dbReference type="EMBL" id="QCX41086.1"/>
    </source>
</evidence>
<keyword evidence="5" id="KW-1185">Reference proteome</keyword>
<name>A0A5B7U0R6_9FLAO</name>
<keyword evidence="1" id="KW-0998">Cell outer membrane</keyword>
<organism evidence="4 5">
    <name type="scientific">Aureibaculum algae</name>
    <dbReference type="NCBI Taxonomy" id="2584122"/>
    <lineage>
        <taxon>Bacteria</taxon>
        <taxon>Pseudomonadati</taxon>
        <taxon>Bacteroidota</taxon>
        <taxon>Flavobacteriia</taxon>
        <taxon>Flavobacteriales</taxon>
        <taxon>Flavobacteriaceae</taxon>
        <taxon>Aureibaculum</taxon>
    </lineage>
</organism>
<feature type="domain" description="TonB-dependent receptor plug" evidence="3">
    <location>
        <begin position="109"/>
        <end position="211"/>
    </location>
</feature>
<evidence type="ECO:0000256" key="1">
    <source>
        <dbReference type="PROSITE-ProRule" id="PRU01360"/>
    </source>
</evidence>
<dbReference type="InterPro" id="IPR008969">
    <property type="entry name" value="CarboxyPept-like_regulatory"/>
</dbReference>
<protein>
    <submittedName>
        <fullName evidence="4">TonB-dependent receptor</fullName>
    </submittedName>
</protein>
<dbReference type="InterPro" id="IPR012910">
    <property type="entry name" value="Plug_dom"/>
</dbReference>
<dbReference type="InterPro" id="IPR039426">
    <property type="entry name" value="TonB-dep_rcpt-like"/>
</dbReference>
<dbReference type="Pfam" id="PF07715">
    <property type="entry name" value="Plug"/>
    <property type="match status" value="1"/>
</dbReference>
<keyword evidence="1" id="KW-0472">Membrane</keyword>
<evidence type="ECO:0000256" key="2">
    <source>
        <dbReference type="SAM" id="SignalP"/>
    </source>
</evidence>
<proteinExistence type="inferred from homology"/>